<dbReference type="GO" id="GO:0006355">
    <property type="term" value="P:regulation of DNA-templated transcription"/>
    <property type="evidence" value="ECO:0007669"/>
    <property type="project" value="InterPro"/>
</dbReference>
<dbReference type="AlphaFoldDB" id="A0A5M3XYD7"/>
<reference evidence="8 9" key="1">
    <citation type="submission" date="2019-10" db="EMBL/GenBank/DDBJ databases">
        <title>Whole genome shotgun sequence of Acrocarpospora pleiomorpha NBRC 16267.</title>
        <authorList>
            <person name="Ichikawa N."/>
            <person name="Kimura A."/>
            <person name="Kitahashi Y."/>
            <person name="Komaki H."/>
            <person name="Oguchi A."/>
        </authorList>
    </citation>
    <scope>NUCLEOTIDE SEQUENCE [LARGE SCALE GENOMIC DNA]</scope>
    <source>
        <strain evidence="8 9">NBRC 16267</strain>
    </source>
</reference>
<evidence type="ECO:0000313" key="9">
    <source>
        <dbReference type="Proteomes" id="UP000377595"/>
    </source>
</evidence>
<feature type="region of interest" description="Disordered" evidence="6">
    <location>
        <begin position="273"/>
        <end position="319"/>
    </location>
</feature>
<dbReference type="Proteomes" id="UP000377595">
    <property type="component" value="Unassembled WGS sequence"/>
</dbReference>
<evidence type="ECO:0000256" key="3">
    <source>
        <dbReference type="ARBA" id="ARBA00023125"/>
    </source>
</evidence>
<comment type="similarity">
    <text evidence="1">Belongs to the AfsR/DnrI/RedD regulatory family.</text>
</comment>
<dbReference type="GO" id="GO:0003677">
    <property type="term" value="F:DNA binding"/>
    <property type="evidence" value="ECO:0007669"/>
    <property type="project" value="UniProtKB-UniRule"/>
</dbReference>
<evidence type="ECO:0000259" key="7">
    <source>
        <dbReference type="PROSITE" id="PS51755"/>
    </source>
</evidence>
<dbReference type="InterPro" id="IPR001867">
    <property type="entry name" value="OmpR/PhoB-type_DNA-bd"/>
</dbReference>
<dbReference type="Gene3D" id="3.40.50.300">
    <property type="entry name" value="P-loop containing nucleotide triphosphate hydrolases"/>
    <property type="match status" value="1"/>
</dbReference>
<dbReference type="Gene3D" id="1.25.40.10">
    <property type="entry name" value="Tetratricopeptide repeat domain"/>
    <property type="match status" value="1"/>
</dbReference>
<dbReference type="Pfam" id="PF03704">
    <property type="entry name" value="BTAD"/>
    <property type="match status" value="1"/>
</dbReference>
<evidence type="ECO:0000256" key="6">
    <source>
        <dbReference type="SAM" id="MobiDB-lite"/>
    </source>
</evidence>
<proteinExistence type="inferred from homology"/>
<keyword evidence="9" id="KW-1185">Reference proteome</keyword>
<dbReference type="InterPro" id="IPR011990">
    <property type="entry name" value="TPR-like_helical_dom_sf"/>
</dbReference>
<evidence type="ECO:0000256" key="4">
    <source>
        <dbReference type="ARBA" id="ARBA00023163"/>
    </source>
</evidence>
<dbReference type="SMART" id="SM01043">
    <property type="entry name" value="BTAD"/>
    <property type="match status" value="1"/>
</dbReference>
<feature type="DNA-binding region" description="OmpR/PhoB-type" evidence="5">
    <location>
        <begin position="1"/>
        <end position="98"/>
    </location>
</feature>
<dbReference type="InterPro" id="IPR016032">
    <property type="entry name" value="Sig_transdc_resp-reg_C-effctor"/>
</dbReference>
<dbReference type="SUPFAM" id="SSF48452">
    <property type="entry name" value="TPR-like"/>
    <property type="match status" value="2"/>
</dbReference>
<accession>A0A5M3XYD7</accession>
<dbReference type="Pfam" id="PF13191">
    <property type="entry name" value="AAA_16"/>
    <property type="match status" value="1"/>
</dbReference>
<name>A0A5M3XYD7_9ACTN</name>
<keyword evidence="2" id="KW-0805">Transcription regulation</keyword>
<dbReference type="PROSITE" id="PS51755">
    <property type="entry name" value="OMPR_PHOB"/>
    <property type="match status" value="1"/>
</dbReference>
<keyword evidence="4" id="KW-0804">Transcription</keyword>
<evidence type="ECO:0000313" key="8">
    <source>
        <dbReference type="EMBL" id="GES23358.1"/>
    </source>
</evidence>
<gene>
    <name evidence="8" type="ORF">Aple_062570</name>
</gene>
<dbReference type="GO" id="GO:0000160">
    <property type="term" value="P:phosphorelay signal transduction system"/>
    <property type="evidence" value="ECO:0007669"/>
    <property type="project" value="InterPro"/>
</dbReference>
<evidence type="ECO:0000256" key="5">
    <source>
        <dbReference type="PROSITE-ProRule" id="PRU01091"/>
    </source>
</evidence>
<comment type="caution">
    <text evidence="8">The sequence shown here is derived from an EMBL/GenBank/DDBJ whole genome shotgun (WGS) entry which is preliminary data.</text>
</comment>
<dbReference type="Gene3D" id="1.10.10.10">
    <property type="entry name" value="Winged helix-like DNA-binding domain superfamily/Winged helix DNA-binding domain"/>
    <property type="match status" value="1"/>
</dbReference>
<dbReference type="InterPro" id="IPR041664">
    <property type="entry name" value="AAA_16"/>
</dbReference>
<sequence length="1133" mass="121750">MRFQVLGPLEAFTVDGHPIALGPRRQRAVVARLLLAGGRVVPADRLVEDLWSDSISSGASGLLQSNISLLRRILEPDRPPRAPAKVLVSAAPGYALRIQPGDLDSWLFEQEVRQAEESGLARAPGQALTLLDRALARWQGPAYSEVAAEEWAGPEVVRLDELRAHARQLRAMGLLASGRAAAAAAELEVLVAESPLREESWRLLALALYRSGRQGDALSVLRRARDVLVAELGVDPGPRLRETEVAVLAQDPALDHAAMLFGQAEGRGLANLADIDPGPGGATEPGEHANQPRGGPDMSRSRMKNPGIGDPRSAPRLIGRDGELGTLLDAAQMIASIGSRGTALISGEPGIGKSALVGALAAELESRGWLVSWGRCPEAEGSPALWPWAQVMTTLDPLVPRTREEWEVLRLGASTTQFHVHRALSGYLARVAETRPLLVVLEDLNRADEATLAALRDLAADRQPAGVFVVGTYRSAEMGEELAETCSTLARQEATRIDLAGLAAADVAALVRLTCAEVDAEDRADDRSVAAIAARADGNPFYARETARLLASEGVLVATSEVPAGAADVIRRRVARLPAVARNVLRTFAALGREGEVSVLVRAEQHHADEVYDALEIAVVTGLLEEPAPGRVRFAHALVMDTIYGDLPKLRRARLHFRIAEAMEELRPADVGALAHHFAEAATLGCADKAVRYCRAAAVQAEQRFAFRSAVALWARALAVHLLDPGGDRRVRAELLRERARAEQLAGLSQSARESRAEAIRAAEVTGDRALTAAAITAIDTPMMWNNRTHGQTDVAHVELIRRTLAGLPDGESELRARLLATLALEAAIWHDPAGASAAAEEAVVLARGLGDASVLAVALNAHYYVNRVPGQYDLVLEIGAELMELGRRERLPGVEALGLLSRSSALMARADVDEAAALVEAARELAGRYDLREAAALAGLATAAIQRMQGDEAEAARGFAKVAADATEAEMWDIYGTMTVVRVIHLHQQGRLAEADPEIQQLADGYPQAARSLLSARMAMDGHPQAAELLREEPAFDYLWLLMQAFRADAAITLGDRDIAEQIYAQLLPYRDCVIGGETISMILGPVAECMARLAVLLGRDPSDDWRQALKVAQRARAPRWEARARTALQEK</sequence>
<dbReference type="InterPro" id="IPR036388">
    <property type="entry name" value="WH-like_DNA-bd_sf"/>
</dbReference>
<feature type="domain" description="OmpR/PhoB-type" evidence="7">
    <location>
        <begin position="1"/>
        <end position="98"/>
    </location>
</feature>
<dbReference type="SUPFAM" id="SSF52540">
    <property type="entry name" value="P-loop containing nucleoside triphosphate hydrolases"/>
    <property type="match status" value="1"/>
</dbReference>
<dbReference type="PANTHER" id="PTHR35807:SF1">
    <property type="entry name" value="TRANSCRIPTIONAL REGULATOR REDD"/>
    <property type="match status" value="1"/>
</dbReference>
<evidence type="ECO:0000256" key="2">
    <source>
        <dbReference type="ARBA" id="ARBA00023015"/>
    </source>
</evidence>
<evidence type="ECO:0000256" key="1">
    <source>
        <dbReference type="ARBA" id="ARBA00005820"/>
    </source>
</evidence>
<dbReference type="SMART" id="SM00862">
    <property type="entry name" value="Trans_reg_C"/>
    <property type="match status" value="1"/>
</dbReference>
<organism evidence="8 9">
    <name type="scientific">Acrocarpospora pleiomorpha</name>
    <dbReference type="NCBI Taxonomy" id="90975"/>
    <lineage>
        <taxon>Bacteria</taxon>
        <taxon>Bacillati</taxon>
        <taxon>Actinomycetota</taxon>
        <taxon>Actinomycetes</taxon>
        <taxon>Streptosporangiales</taxon>
        <taxon>Streptosporangiaceae</taxon>
        <taxon>Acrocarpospora</taxon>
    </lineage>
</organism>
<protein>
    <recommendedName>
        <fullName evidence="7">OmpR/PhoB-type domain-containing protein</fullName>
    </recommendedName>
</protein>
<dbReference type="PANTHER" id="PTHR35807">
    <property type="entry name" value="TRANSCRIPTIONAL REGULATOR REDD-RELATED"/>
    <property type="match status" value="1"/>
</dbReference>
<dbReference type="EMBL" id="BLAF01000041">
    <property type="protein sequence ID" value="GES23358.1"/>
    <property type="molecule type" value="Genomic_DNA"/>
</dbReference>
<dbReference type="CDD" id="cd15831">
    <property type="entry name" value="BTAD"/>
    <property type="match status" value="1"/>
</dbReference>
<dbReference type="InterPro" id="IPR051677">
    <property type="entry name" value="AfsR-DnrI-RedD_regulator"/>
</dbReference>
<dbReference type="SUPFAM" id="SSF46894">
    <property type="entry name" value="C-terminal effector domain of the bipartite response regulators"/>
    <property type="match status" value="1"/>
</dbReference>
<dbReference type="OrthoDB" id="134712at2"/>
<dbReference type="InterPro" id="IPR027417">
    <property type="entry name" value="P-loop_NTPase"/>
</dbReference>
<dbReference type="InterPro" id="IPR005158">
    <property type="entry name" value="BTAD"/>
</dbReference>
<keyword evidence="3 5" id="KW-0238">DNA-binding</keyword>
<dbReference type="RefSeq" id="WP_155348269.1">
    <property type="nucleotide sequence ID" value="NZ_BAAAHM010000006.1"/>
</dbReference>